<keyword evidence="3" id="KW-1185">Reference proteome</keyword>
<gene>
    <name evidence="2" type="ORF">HERIO_2076</name>
</gene>
<accession>A0A1X0Q8C2</accession>
<evidence type="ECO:0000256" key="1">
    <source>
        <dbReference type="SAM" id="Phobius"/>
    </source>
</evidence>
<keyword evidence="1" id="KW-0472">Membrane</keyword>
<protein>
    <submittedName>
        <fullName evidence="2">Uncharacterized protein</fullName>
    </submittedName>
</protein>
<sequence length="273" mass="32608">MVFKRINLQSCLNYFCNFTVIDLPYKKITINGEIYYIVSYEDHNGRKVKFKVSIKEIICDFIGFKYNENNVIVNKTDTSLLSKEIKYKIYDDIIRSDQVLIEKYKRFMKFYLLNINSNNNLNILYNEFHFGKPKESDNEHLKNEFIELVILSNSFDGMSKYFRNMMKESIDSFGISNFIVIFIGFIHGFILIGLFVFKFILYRFYKSFNRIVESMQYTNHFHSTFKMNENKKSNDSKTLLNENNKKLKTNSTITNKEYKLKGYDFVNELKIIS</sequence>
<keyword evidence="1" id="KW-1133">Transmembrane helix</keyword>
<dbReference type="AlphaFoldDB" id="A0A1X0Q8C2"/>
<comment type="caution">
    <text evidence="2">The sequence shown here is derived from an EMBL/GenBank/DDBJ whole genome shotgun (WGS) entry which is preliminary data.</text>
</comment>
<feature type="transmembrane region" description="Helical" evidence="1">
    <location>
        <begin position="178"/>
        <end position="201"/>
    </location>
</feature>
<organism evidence="2 3">
    <name type="scientific">Hepatospora eriocheir</name>
    <dbReference type="NCBI Taxonomy" id="1081669"/>
    <lineage>
        <taxon>Eukaryota</taxon>
        <taxon>Fungi</taxon>
        <taxon>Fungi incertae sedis</taxon>
        <taxon>Microsporidia</taxon>
        <taxon>Hepatosporidae</taxon>
        <taxon>Hepatospora</taxon>
    </lineage>
</organism>
<evidence type="ECO:0000313" key="3">
    <source>
        <dbReference type="Proteomes" id="UP000192356"/>
    </source>
</evidence>
<keyword evidence="1" id="KW-0812">Transmembrane</keyword>
<evidence type="ECO:0000313" key="2">
    <source>
        <dbReference type="EMBL" id="ORD95945.1"/>
    </source>
</evidence>
<dbReference type="EMBL" id="LVKB01000151">
    <property type="protein sequence ID" value="ORD95945.1"/>
    <property type="molecule type" value="Genomic_DNA"/>
</dbReference>
<dbReference type="VEuPathDB" id="MicrosporidiaDB:A0H76_1664"/>
<reference evidence="2 3" key="1">
    <citation type="journal article" date="2017" name="Environ. Microbiol.">
        <title>Decay of the glycolytic pathway and adaptation to intranuclear parasitism within Enterocytozoonidae microsporidia.</title>
        <authorList>
            <person name="Wiredu Boakye D."/>
            <person name="Jaroenlak P."/>
            <person name="Prachumwat A."/>
            <person name="Williams T.A."/>
            <person name="Bateman K.S."/>
            <person name="Itsathitphaisarn O."/>
            <person name="Sritunyalucksana K."/>
            <person name="Paszkiewicz K.H."/>
            <person name="Moore K.A."/>
            <person name="Stentiford G.D."/>
            <person name="Williams B.A."/>
        </authorList>
    </citation>
    <scope>NUCLEOTIDE SEQUENCE [LARGE SCALE GENOMIC DNA]</scope>
    <source>
        <strain evidence="2 3">GB1</strain>
    </source>
</reference>
<name>A0A1X0Q8C2_9MICR</name>
<dbReference type="Proteomes" id="UP000192356">
    <property type="component" value="Unassembled WGS sequence"/>
</dbReference>
<dbReference type="VEuPathDB" id="MicrosporidiaDB:HERIO_2076"/>
<proteinExistence type="predicted"/>